<keyword evidence="1" id="KW-0507">mRNA processing</keyword>
<gene>
    <name evidence="4" type="ORF">BRAA09T38691Z</name>
</gene>
<keyword evidence="2" id="KW-0694">RNA-binding</keyword>
<dbReference type="PANTHER" id="PTHR23139">
    <property type="entry name" value="RNA-BINDING PROTEIN"/>
    <property type="match status" value="1"/>
</dbReference>
<dbReference type="GO" id="GO:0003723">
    <property type="term" value="F:RNA binding"/>
    <property type="evidence" value="ECO:0007669"/>
    <property type="project" value="UniProtKB-KW"/>
</dbReference>
<evidence type="ECO:0000256" key="1">
    <source>
        <dbReference type="ARBA" id="ARBA00022664"/>
    </source>
</evidence>
<accession>A0A3P5YI41</accession>
<dbReference type="InterPro" id="IPR012677">
    <property type="entry name" value="Nucleotide-bd_a/b_plait_sf"/>
</dbReference>
<name>A0A3P5YI41_BRACM</name>
<evidence type="ECO:0000256" key="3">
    <source>
        <dbReference type="ARBA" id="ARBA00023187"/>
    </source>
</evidence>
<dbReference type="AlphaFoldDB" id="A0A3P5YI41"/>
<reference evidence="4" key="1">
    <citation type="submission" date="2018-11" db="EMBL/GenBank/DDBJ databases">
        <authorList>
            <consortium name="Genoscope - CEA"/>
            <person name="William W."/>
        </authorList>
    </citation>
    <scope>NUCLEOTIDE SEQUENCE</scope>
</reference>
<evidence type="ECO:0000313" key="4">
    <source>
        <dbReference type="EMBL" id="VDC61080.1"/>
    </source>
</evidence>
<dbReference type="GO" id="GO:0006397">
    <property type="term" value="P:mRNA processing"/>
    <property type="evidence" value="ECO:0007669"/>
    <property type="project" value="UniProtKB-KW"/>
</dbReference>
<sequence>MGYAFCVFQDPSVTDMACAALNGIKMGDKTLTVRRAVQGGVQPKPEQKIDYFIPNSRLLCRGLCYSQEARPPRLSV</sequence>
<dbReference type="EMBL" id="LR031568">
    <property type="protein sequence ID" value="VDC61080.1"/>
    <property type="molecule type" value="Genomic_DNA"/>
</dbReference>
<proteinExistence type="predicted"/>
<dbReference type="InterPro" id="IPR035979">
    <property type="entry name" value="RBD_domain_sf"/>
</dbReference>
<dbReference type="GO" id="GO:0008380">
    <property type="term" value="P:RNA splicing"/>
    <property type="evidence" value="ECO:0007669"/>
    <property type="project" value="UniProtKB-KW"/>
</dbReference>
<dbReference type="SUPFAM" id="SSF54928">
    <property type="entry name" value="RNA-binding domain, RBD"/>
    <property type="match status" value="1"/>
</dbReference>
<evidence type="ECO:0000256" key="2">
    <source>
        <dbReference type="ARBA" id="ARBA00022884"/>
    </source>
</evidence>
<dbReference type="Gene3D" id="3.30.70.330">
    <property type="match status" value="2"/>
</dbReference>
<keyword evidence="3" id="KW-0508">mRNA splicing</keyword>
<evidence type="ECO:0008006" key="5">
    <source>
        <dbReference type="Google" id="ProtNLM"/>
    </source>
</evidence>
<organism evidence="4">
    <name type="scientific">Brassica campestris</name>
    <name type="common">Field mustard</name>
    <dbReference type="NCBI Taxonomy" id="3711"/>
    <lineage>
        <taxon>Eukaryota</taxon>
        <taxon>Viridiplantae</taxon>
        <taxon>Streptophyta</taxon>
        <taxon>Embryophyta</taxon>
        <taxon>Tracheophyta</taxon>
        <taxon>Spermatophyta</taxon>
        <taxon>Magnoliopsida</taxon>
        <taxon>eudicotyledons</taxon>
        <taxon>Gunneridae</taxon>
        <taxon>Pentapetalae</taxon>
        <taxon>rosids</taxon>
        <taxon>malvids</taxon>
        <taxon>Brassicales</taxon>
        <taxon>Brassicaceae</taxon>
        <taxon>Brassiceae</taxon>
        <taxon>Brassica</taxon>
    </lineage>
</organism>
<protein>
    <recommendedName>
        <fullName evidence="5">RRM domain-containing protein</fullName>
    </recommendedName>
</protein>